<dbReference type="Proteomes" id="UP000245934">
    <property type="component" value="Unassembled WGS sequence"/>
</dbReference>
<dbReference type="AlphaFoldDB" id="A0A2V2N3N2"/>
<sequence length="62" mass="7221">MVKENRKISKDIFSYDGSPEIGERMILFYSYEPSHNMERYSSDAIRYIPPSMEQNFLIPAAG</sequence>
<proteinExistence type="predicted"/>
<gene>
    <name evidence="1" type="ORF">DLD82_15110</name>
</gene>
<evidence type="ECO:0000313" key="1">
    <source>
        <dbReference type="EMBL" id="PWR70817.1"/>
    </source>
</evidence>
<comment type="caution">
    <text evidence="1">The sequence shown here is derived from an EMBL/GenBank/DDBJ whole genome shotgun (WGS) entry which is preliminary data.</text>
</comment>
<name>A0A2V2N3N2_9EURY</name>
<reference evidence="1 2" key="1">
    <citation type="submission" date="2018-05" db="EMBL/GenBank/DDBJ databases">
        <title>Draft genome of Methanospirillum stamsii Pt1.</title>
        <authorList>
            <person name="Dueholm M.S."/>
            <person name="Nielsen P.H."/>
            <person name="Bakmann L.F."/>
            <person name="Otzen D.E."/>
        </authorList>
    </citation>
    <scope>NUCLEOTIDE SEQUENCE [LARGE SCALE GENOMIC DNA]</scope>
    <source>
        <strain evidence="1 2">Pt1</strain>
    </source>
</reference>
<protein>
    <submittedName>
        <fullName evidence="1">Uncharacterized protein</fullName>
    </submittedName>
</protein>
<dbReference type="EMBL" id="QGMZ01000039">
    <property type="protein sequence ID" value="PWR70817.1"/>
    <property type="molecule type" value="Genomic_DNA"/>
</dbReference>
<evidence type="ECO:0000313" key="2">
    <source>
        <dbReference type="Proteomes" id="UP000245934"/>
    </source>
</evidence>
<keyword evidence="2" id="KW-1185">Reference proteome</keyword>
<organism evidence="1 2">
    <name type="scientific">Methanospirillum stamsii</name>
    <dbReference type="NCBI Taxonomy" id="1277351"/>
    <lineage>
        <taxon>Archaea</taxon>
        <taxon>Methanobacteriati</taxon>
        <taxon>Methanobacteriota</taxon>
        <taxon>Stenosarchaea group</taxon>
        <taxon>Methanomicrobia</taxon>
        <taxon>Methanomicrobiales</taxon>
        <taxon>Methanospirillaceae</taxon>
        <taxon>Methanospirillum</taxon>
    </lineage>
</organism>
<accession>A0A2V2N3N2</accession>